<dbReference type="GeneID" id="19205135"/>
<proteinExistence type="predicted"/>
<dbReference type="KEGG" id="cput:CONPUDRAFT_164447"/>
<dbReference type="InterPro" id="IPR036291">
    <property type="entry name" value="NAD(P)-bd_dom_sf"/>
</dbReference>
<dbReference type="AlphaFoldDB" id="A0A5M3MWS6"/>
<dbReference type="Pfam" id="PF13380">
    <property type="entry name" value="CoA_binding_2"/>
    <property type="match status" value="1"/>
</dbReference>
<sequence>MSSGMSLRFNLMGEELVESHRKRRQFFKADRYLVLGEFATATGQQPTWATKILRWYIEHGLDVTPVTPQKELVEVEGRKVIRSINHLPLEDWGRISVSVVTKARDTLLTLQQASFQQANLTDYDAFLWLQPGAGGEDHDCVDFIRKDSELKAYVIFRGECVLIDGGEALEAAGKEKEKGDSI</sequence>
<dbReference type="OrthoDB" id="5138418at2759"/>
<dbReference type="InterPro" id="IPR003781">
    <property type="entry name" value="CoA-bd"/>
</dbReference>
<feature type="domain" description="CoA-binding" evidence="1">
    <location>
        <begin position="45"/>
        <end position="164"/>
    </location>
</feature>
<reference evidence="3" key="1">
    <citation type="journal article" date="2012" name="Science">
        <title>The Paleozoic origin of enzymatic lignin decomposition reconstructed from 31 fungal genomes.</title>
        <authorList>
            <person name="Floudas D."/>
            <person name="Binder M."/>
            <person name="Riley R."/>
            <person name="Barry K."/>
            <person name="Blanchette R.A."/>
            <person name="Henrissat B."/>
            <person name="Martinez A.T."/>
            <person name="Otillar R."/>
            <person name="Spatafora J.W."/>
            <person name="Yadav J.S."/>
            <person name="Aerts A."/>
            <person name="Benoit I."/>
            <person name="Boyd A."/>
            <person name="Carlson A."/>
            <person name="Copeland A."/>
            <person name="Coutinho P.M."/>
            <person name="de Vries R.P."/>
            <person name="Ferreira P."/>
            <person name="Findley K."/>
            <person name="Foster B."/>
            <person name="Gaskell J."/>
            <person name="Glotzer D."/>
            <person name="Gorecki P."/>
            <person name="Heitman J."/>
            <person name="Hesse C."/>
            <person name="Hori C."/>
            <person name="Igarashi K."/>
            <person name="Jurgens J.A."/>
            <person name="Kallen N."/>
            <person name="Kersten P."/>
            <person name="Kohler A."/>
            <person name="Kuees U."/>
            <person name="Kumar T.K.A."/>
            <person name="Kuo A."/>
            <person name="LaButti K."/>
            <person name="Larrondo L.F."/>
            <person name="Lindquist E."/>
            <person name="Ling A."/>
            <person name="Lombard V."/>
            <person name="Lucas S."/>
            <person name="Lundell T."/>
            <person name="Martin R."/>
            <person name="McLaughlin D.J."/>
            <person name="Morgenstern I."/>
            <person name="Morin E."/>
            <person name="Murat C."/>
            <person name="Nagy L.G."/>
            <person name="Nolan M."/>
            <person name="Ohm R.A."/>
            <person name="Patyshakuliyeva A."/>
            <person name="Rokas A."/>
            <person name="Ruiz-Duenas F.J."/>
            <person name="Sabat G."/>
            <person name="Salamov A."/>
            <person name="Samejima M."/>
            <person name="Schmutz J."/>
            <person name="Slot J.C."/>
            <person name="St John F."/>
            <person name="Stenlid J."/>
            <person name="Sun H."/>
            <person name="Sun S."/>
            <person name="Syed K."/>
            <person name="Tsang A."/>
            <person name="Wiebenga A."/>
            <person name="Young D."/>
            <person name="Pisabarro A."/>
            <person name="Eastwood D.C."/>
            <person name="Martin F."/>
            <person name="Cullen D."/>
            <person name="Grigoriev I.V."/>
            <person name="Hibbett D.S."/>
        </authorList>
    </citation>
    <scope>NUCLEOTIDE SEQUENCE [LARGE SCALE GENOMIC DNA]</scope>
    <source>
        <strain evidence="3">RWD-64-598 SS2</strain>
    </source>
</reference>
<comment type="caution">
    <text evidence="2">The sequence shown here is derived from an EMBL/GenBank/DDBJ whole genome shotgun (WGS) entry which is preliminary data.</text>
</comment>
<evidence type="ECO:0000259" key="1">
    <source>
        <dbReference type="Pfam" id="PF13380"/>
    </source>
</evidence>
<dbReference type="Proteomes" id="UP000053558">
    <property type="component" value="Unassembled WGS sequence"/>
</dbReference>
<protein>
    <recommendedName>
        <fullName evidence="1">CoA-binding domain-containing protein</fullName>
    </recommendedName>
</protein>
<dbReference type="RefSeq" id="XP_007767252.1">
    <property type="nucleotide sequence ID" value="XM_007769062.1"/>
</dbReference>
<evidence type="ECO:0000313" key="2">
    <source>
        <dbReference type="EMBL" id="EIW83520.1"/>
    </source>
</evidence>
<keyword evidence="3" id="KW-1185">Reference proteome</keyword>
<organism evidence="2 3">
    <name type="scientific">Coniophora puteana (strain RWD-64-598)</name>
    <name type="common">Brown rot fungus</name>
    <dbReference type="NCBI Taxonomy" id="741705"/>
    <lineage>
        <taxon>Eukaryota</taxon>
        <taxon>Fungi</taxon>
        <taxon>Dikarya</taxon>
        <taxon>Basidiomycota</taxon>
        <taxon>Agaricomycotina</taxon>
        <taxon>Agaricomycetes</taxon>
        <taxon>Agaricomycetidae</taxon>
        <taxon>Boletales</taxon>
        <taxon>Coniophorineae</taxon>
        <taxon>Coniophoraceae</taxon>
        <taxon>Coniophora</taxon>
    </lineage>
</organism>
<dbReference type="Gene3D" id="3.40.50.720">
    <property type="entry name" value="NAD(P)-binding Rossmann-like Domain"/>
    <property type="match status" value="1"/>
</dbReference>
<dbReference type="PANTHER" id="PTHR33303:SF2">
    <property type="entry name" value="COA-BINDING DOMAIN-CONTAINING PROTEIN"/>
    <property type="match status" value="1"/>
</dbReference>
<dbReference type="SUPFAM" id="SSF51735">
    <property type="entry name" value="NAD(P)-binding Rossmann-fold domains"/>
    <property type="match status" value="1"/>
</dbReference>
<gene>
    <name evidence="2" type="ORF">CONPUDRAFT_164447</name>
</gene>
<evidence type="ECO:0000313" key="3">
    <source>
        <dbReference type="Proteomes" id="UP000053558"/>
    </source>
</evidence>
<dbReference type="PANTHER" id="PTHR33303">
    <property type="entry name" value="CYTOPLASMIC PROTEIN-RELATED"/>
    <property type="match status" value="1"/>
</dbReference>
<name>A0A5M3MWS6_CONPW</name>
<accession>A0A5M3MWS6</accession>
<dbReference type="EMBL" id="JH711576">
    <property type="protein sequence ID" value="EIW83520.1"/>
    <property type="molecule type" value="Genomic_DNA"/>
</dbReference>